<feature type="region of interest" description="Disordered" evidence="1">
    <location>
        <begin position="1"/>
        <end position="92"/>
    </location>
</feature>
<feature type="compositionally biased region" description="Polar residues" evidence="1">
    <location>
        <begin position="1"/>
        <end position="11"/>
    </location>
</feature>
<evidence type="ECO:0000313" key="2">
    <source>
        <dbReference type="EMBL" id="SDM29008.1"/>
    </source>
</evidence>
<protein>
    <submittedName>
        <fullName evidence="2">Uncharacterized protein</fullName>
    </submittedName>
</protein>
<dbReference type="STRING" id="1527607.SAMN05428957_10429"/>
<feature type="compositionally biased region" description="Basic and acidic residues" evidence="1">
    <location>
        <begin position="16"/>
        <end position="27"/>
    </location>
</feature>
<gene>
    <name evidence="2" type="ORF">SAMN05428957_10429</name>
</gene>
<organism evidence="2 3">
    <name type="scientific">Oryzisolibacter propanilivorax</name>
    <dbReference type="NCBI Taxonomy" id="1527607"/>
    <lineage>
        <taxon>Bacteria</taxon>
        <taxon>Pseudomonadati</taxon>
        <taxon>Pseudomonadota</taxon>
        <taxon>Betaproteobacteria</taxon>
        <taxon>Burkholderiales</taxon>
        <taxon>Comamonadaceae</taxon>
        <taxon>Oryzisolibacter</taxon>
    </lineage>
</organism>
<sequence>MHPNQEPSRLDQQLADAERDRARDHGHFNQYGMRADPRRDPVDHANPGTGDHARRFGAGGDPASYANRAGDEQPVPPLRSDASDAPAHPSAP</sequence>
<name>A0A1G9S0D7_9BURK</name>
<evidence type="ECO:0000256" key="1">
    <source>
        <dbReference type="SAM" id="MobiDB-lite"/>
    </source>
</evidence>
<dbReference type="EMBL" id="FNHP01000004">
    <property type="protein sequence ID" value="SDM29008.1"/>
    <property type="molecule type" value="Genomic_DNA"/>
</dbReference>
<dbReference type="Proteomes" id="UP000198552">
    <property type="component" value="Unassembled WGS sequence"/>
</dbReference>
<keyword evidence="3" id="KW-1185">Reference proteome</keyword>
<dbReference type="OrthoDB" id="8812775at2"/>
<accession>A0A1G9S0D7</accession>
<feature type="compositionally biased region" description="Low complexity" evidence="1">
    <location>
        <begin position="83"/>
        <end position="92"/>
    </location>
</feature>
<evidence type="ECO:0000313" key="3">
    <source>
        <dbReference type="Proteomes" id="UP000198552"/>
    </source>
</evidence>
<dbReference type="AlphaFoldDB" id="A0A1G9S0D7"/>
<reference evidence="3" key="1">
    <citation type="submission" date="2016-10" db="EMBL/GenBank/DDBJ databases">
        <authorList>
            <person name="Varghese N."/>
            <person name="Submissions S."/>
        </authorList>
    </citation>
    <scope>NUCLEOTIDE SEQUENCE [LARGE SCALE GENOMIC DNA]</scope>
    <source>
        <strain evidence="3">EPL6</strain>
    </source>
</reference>
<dbReference type="RefSeq" id="WP_091568709.1">
    <property type="nucleotide sequence ID" value="NZ_FNHP01000004.1"/>
</dbReference>
<proteinExistence type="predicted"/>